<keyword evidence="3" id="KW-1185">Reference proteome</keyword>
<evidence type="ECO:0000256" key="1">
    <source>
        <dbReference type="SAM" id="MobiDB-lite"/>
    </source>
</evidence>
<organism evidence="2 3">
    <name type="scientific">Candidatus Clostridium eludens</name>
    <dbReference type="NCBI Taxonomy" id="3381663"/>
    <lineage>
        <taxon>Bacteria</taxon>
        <taxon>Bacillati</taxon>
        <taxon>Bacillota</taxon>
        <taxon>Clostridia</taxon>
        <taxon>Eubacteriales</taxon>
        <taxon>Clostridiaceae</taxon>
        <taxon>Clostridium</taxon>
    </lineage>
</organism>
<evidence type="ECO:0008006" key="4">
    <source>
        <dbReference type="Google" id="ProtNLM"/>
    </source>
</evidence>
<reference evidence="2 3" key="1">
    <citation type="submission" date="2024-11" db="EMBL/GenBank/DDBJ databases">
        <authorList>
            <person name="Heng Y.C."/>
            <person name="Lim A.C.H."/>
            <person name="Lee J.K.Y."/>
            <person name="Kittelmann S."/>
        </authorList>
    </citation>
    <scope>NUCLEOTIDE SEQUENCE [LARGE SCALE GENOMIC DNA]</scope>
    <source>
        <strain evidence="2 3">WILCCON 0269</strain>
    </source>
</reference>
<dbReference type="Proteomes" id="UP001623660">
    <property type="component" value="Unassembled WGS sequence"/>
</dbReference>
<accession>A0ABW8SHD5</accession>
<gene>
    <name evidence="2" type="ORF">ACJDU8_07620</name>
</gene>
<evidence type="ECO:0000313" key="2">
    <source>
        <dbReference type="EMBL" id="MFL0195432.1"/>
    </source>
</evidence>
<dbReference type="EMBL" id="JBJHZX010000009">
    <property type="protein sequence ID" value="MFL0195432.1"/>
    <property type="molecule type" value="Genomic_DNA"/>
</dbReference>
<comment type="caution">
    <text evidence="2">The sequence shown here is derived from an EMBL/GenBank/DDBJ whole genome shotgun (WGS) entry which is preliminary data.</text>
</comment>
<evidence type="ECO:0000313" key="3">
    <source>
        <dbReference type="Proteomes" id="UP001623660"/>
    </source>
</evidence>
<dbReference type="RefSeq" id="WP_406791554.1">
    <property type="nucleotide sequence ID" value="NZ_JBJHZX010000009.1"/>
</dbReference>
<protein>
    <recommendedName>
        <fullName evidence="4">DUF2642 domain-containing protein</fullName>
    </recommendedName>
</protein>
<sequence>MSRHHRRKHSRRRHSEQDSLKNLLIDNSSNSLIESNPSSDQSSEECSHIESISFIDNLKRYIGEIVTISTPGADFCQCNSIGTLIEVNNYFIRLAIKPDGLPIYTSENTYSDDLNINNQLSLPTNDYNLNCTNNDTGALVDIPIDKITAFTHSGI</sequence>
<feature type="compositionally biased region" description="Basic residues" evidence="1">
    <location>
        <begin position="1"/>
        <end position="14"/>
    </location>
</feature>
<proteinExistence type="predicted"/>
<name>A0ABW8SHD5_9CLOT</name>
<feature type="region of interest" description="Disordered" evidence="1">
    <location>
        <begin position="1"/>
        <end position="20"/>
    </location>
</feature>